<reference evidence="4" key="1">
    <citation type="journal article" date="2019" name="Int. J. Syst. Evol. Microbiol.">
        <title>The Global Catalogue of Microorganisms (GCM) 10K type strain sequencing project: providing services to taxonomists for standard genome sequencing and annotation.</title>
        <authorList>
            <consortium name="The Broad Institute Genomics Platform"/>
            <consortium name="The Broad Institute Genome Sequencing Center for Infectious Disease"/>
            <person name="Wu L."/>
            <person name="Ma J."/>
        </authorList>
    </citation>
    <scope>NUCLEOTIDE SEQUENCE [LARGE SCALE GENOMIC DNA]</scope>
    <source>
        <strain evidence="4">JCM 13250</strain>
    </source>
</reference>
<dbReference type="Pfam" id="PF14742">
    <property type="entry name" value="GDE_N_bis"/>
    <property type="match status" value="1"/>
</dbReference>
<evidence type="ECO:0000313" key="3">
    <source>
        <dbReference type="EMBL" id="GAA1786935.1"/>
    </source>
</evidence>
<organism evidence="3 4">
    <name type="scientific">Luedemannella flava</name>
    <dbReference type="NCBI Taxonomy" id="349316"/>
    <lineage>
        <taxon>Bacteria</taxon>
        <taxon>Bacillati</taxon>
        <taxon>Actinomycetota</taxon>
        <taxon>Actinomycetes</taxon>
        <taxon>Micromonosporales</taxon>
        <taxon>Micromonosporaceae</taxon>
        <taxon>Luedemannella</taxon>
    </lineage>
</organism>
<accession>A0ABP4XP94</accession>
<proteinExistence type="predicted"/>
<sequence>MRADLVNILVGSTFVVSDTRGDIRPGTDEATGLFYRDMRHLSRWEIRLNGRELDSLSATTIEYDEAVFYLIEPTGTVYRNPTVSLLRRRFVGDGMHEQLELTNHGIEQIHLELSILFAADFADIFEVKDKLSKLGEMEQVVGETRTTLSYRREDFCRETSVLAPGAFLTEESLTYRVELNPGETWRSELQVAVGTQLTGPTPRRALHQPDMAAGLDDWLAAAPVLECGWEEICRTYRRSLVDLAALRFYPESVPDSSLPAAGLPWFMALFGRDSLITSYQALPFMPELARTTLRALAAQQATEPDAFRDAEPGKILHELRHGEMTYFGQRPQSPYYGSCDATPLFLIVLDEYERWTGDTATVRALEPAARAALTWMDEHANLTGTGYLDYQTRNPDSGLVNQCWKDSWNSIVHPDGRLAAHPHATCEIQGYAYDARLRTARLAEAIWGDADLAATLRSSAAKLQERFVADFYVPAEGWYALALDGERNQVPTLTSNIGHLLWSGIVPEAHVDDLVGHLMGDRLFSGWGVRTMASGQPAYNPLEYHNGTVWPHDTALIAAGLARYGRHAEVGRISVALFEAASHVSYRLPEAFVGYGRRPGHPPVPYPSACSPQAWAAGTPLLLLRALLGLEPDGDRLASRPVEVDRIGRLALRGVPGRWGRGDT</sequence>
<dbReference type="RefSeq" id="WP_344125997.1">
    <property type="nucleotide sequence ID" value="NZ_BAAALT010000012.1"/>
</dbReference>
<feature type="domain" description="Mannosylglycerate hydrolase MGH1-like glycoside hydrolase" evidence="2">
    <location>
        <begin position="273"/>
        <end position="581"/>
    </location>
</feature>
<dbReference type="InterPro" id="IPR054491">
    <property type="entry name" value="MGH1-like_GH"/>
</dbReference>
<keyword evidence="4" id="KW-1185">Reference proteome</keyword>
<dbReference type="SUPFAM" id="SSF48208">
    <property type="entry name" value="Six-hairpin glycosidases"/>
    <property type="match status" value="1"/>
</dbReference>
<dbReference type="EMBL" id="BAAALT010000012">
    <property type="protein sequence ID" value="GAA1786935.1"/>
    <property type="molecule type" value="Genomic_DNA"/>
</dbReference>
<evidence type="ECO:0000259" key="1">
    <source>
        <dbReference type="Pfam" id="PF14742"/>
    </source>
</evidence>
<dbReference type="InterPro" id="IPR008928">
    <property type="entry name" value="6-hairpin_glycosidase_sf"/>
</dbReference>
<dbReference type="InterPro" id="IPR032856">
    <property type="entry name" value="GDE_N_bis"/>
</dbReference>
<protein>
    <submittedName>
        <fullName evidence="3">Glycogen debranching N-terminal domain-containing protein</fullName>
    </submittedName>
</protein>
<dbReference type="Gene3D" id="1.50.10.10">
    <property type="match status" value="1"/>
</dbReference>
<evidence type="ECO:0000259" key="2">
    <source>
        <dbReference type="Pfam" id="PF22422"/>
    </source>
</evidence>
<feature type="domain" description="Putative glycogen debranching enzyme N-terminal" evidence="1">
    <location>
        <begin position="11"/>
        <end position="189"/>
    </location>
</feature>
<evidence type="ECO:0000313" key="4">
    <source>
        <dbReference type="Proteomes" id="UP001500218"/>
    </source>
</evidence>
<dbReference type="Pfam" id="PF22422">
    <property type="entry name" value="MGH1-like_GH"/>
    <property type="match status" value="1"/>
</dbReference>
<dbReference type="InterPro" id="IPR012341">
    <property type="entry name" value="6hp_glycosidase-like_sf"/>
</dbReference>
<gene>
    <name evidence="3" type="ORF">GCM10009682_06280</name>
</gene>
<name>A0ABP4XP94_9ACTN</name>
<comment type="caution">
    <text evidence="3">The sequence shown here is derived from an EMBL/GenBank/DDBJ whole genome shotgun (WGS) entry which is preliminary data.</text>
</comment>
<dbReference type="Proteomes" id="UP001500218">
    <property type="component" value="Unassembled WGS sequence"/>
</dbReference>